<evidence type="ECO:0000313" key="3">
    <source>
        <dbReference type="Proteomes" id="UP000000763"/>
    </source>
</evidence>
<feature type="region of interest" description="Disordered" evidence="1">
    <location>
        <begin position="30"/>
        <end position="56"/>
    </location>
</feature>
<proteinExistence type="predicted"/>
<dbReference type="EMBL" id="AP005932">
    <property type="protein sequence ID" value="BAD62260.1"/>
    <property type="molecule type" value="Genomic_DNA"/>
</dbReference>
<reference evidence="3" key="2">
    <citation type="journal article" date="2008" name="Nucleic Acids Res.">
        <title>The rice annotation project database (RAP-DB): 2008 update.</title>
        <authorList>
            <consortium name="The rice annotation project (RAP)"/>
        </authorList>
    </citation>
    <scope>GENOME REANNOTATION</scope>
    <source>
        <strain evidence="3">cv. Nipponbare</strain>
    </source>
</reference>
<sequence>MILGDLVVSPMCERPIRSLLSRIRSLRTVRAGNGRRRTHEPPSSPLPPAVPACSPRAMPRACRRGRRIRAGDGRHRQNRVRGNCLRWIRVGDGRLPRARAAETPLPVAHRRAHAPWCPPLSVADARMLPRPPPSEAVQPAAAGRARAGRAQERRESSLNPEQSVPTAPVLLPNSSYEATLVDVEVG</sequence>
<dbReference type="AlphaFoldDB" id="Q5Z4S2"/>
<organism evidence="2 3">
    <name type="scientific">Oryza sativa subsp. japonica</name>
    <name type="common">Rice</name>
    <dbReference type="NCBI Taxonomy" id="39947"/>
    <lineage>
        <taxon>Eukaryota</taxon>
        <taxon>Viridiplantae</taxon>
        <taxon>Streptophyta</taxon>
        <taxon>Embryophyta</taxon>
        <taxon>Tracheophyta</taxon>
        <taxon>Spermatophyta</taxon>
        <taxon>Magnoliopsida</taxon>
        <taxon>Liliopsida</taxon>
        <taxon>Poales</taxon>
        <taxon>Poaceae</taxon>
        <taxon>BOP clade</taxon>
        <taxon>Oryzoideae</taxon>
        <taxon>Oryzeae</taxon>
        <taxon>Oryzinae</taxon>
        <taxon>Oryza</taxon>
        <taxon>Oryza sativa</taxon>
    </lineage>
</organism>
<feature type="region of interest" description="Disordered" evidence="1">
    <location>
        <begin position="127"/>
        <end position="170"/>
    </location>
</feature>
<name>Q5Z4S2_ORYSJ</name>
<evidence type="ECO:0000256" key="1">
    <source>
        <dbReference type="SAM" id="MobiDB-lite"/>
    </source>
</evidence>
<gene>
    <name evidence="2" type="primary">P0597A07.43</name>
</gene>
<accession>Q5Z4S2</accession>
<protein>
    <submittedName>
        <fullName evidence="2">Uncharacterized protein</fullName>
    </submittedName>
</protein>
<evidence type="ECO:0000313" key="2">
    <source>
        <dbReference type="EMBL" id="BAD62260.1"/>
    </source>
</evidence>
<dbReference type="Proteomes" id="UP000000763">
    <property type="component" value="Chromosome 6"/>
</dbReference>
<reference evidence="3" key="1">
    <citation type="journal article" date="2005" name="Nature">
        <title>The map-based sequence of the rice genome.</title>
        <authorList>
            <consortium name="International rice genome sequencing project (IRGSP)"/>
            <person name="Matsumoto T."/>
            <person name="Wu J."/>
            <person name="Kanamori H."/>
            <person name="Katayose Y."/>
            <person name="Fujisawa M."/>
            <person name="Namiki N."/>
            <person name="Mizuno H."/>
            <person name="Yamamoto K."/>
            <person name="Antonio B.A."/>
            <person name="Baba T."/>
            <person name="Sakata K."/>
            <person name="Nagamura Y."/>
            <person name="Aoki H."/>
            <person name="Arikawa K."/>
            <person name="Arita K."/>
            <person name="Bito T."/>
            <person name="Chiden Y."/>
            <person name="Fujitsuka N."/>
            <person name="Fukunaka R."/>
            <person name="Hamada M."/>
            <person name="Harada C."/>
            <person name="Hayashi A."/>
            <person name="Hijishita S."/>
            <person name="Honda M."/>
            <person name="Hosokawa S."/>
            <person name="Ichikawa Y."/>
            <person name="Idonuma A."/>
            <person name="Iijima M."/>
            <person name="Ikeda M."/>
            <person name="Ikeno M."/>
            <person name="Ito K."/>
            <person name="Ito S."/>
            <person name="Ito T."/>
            <person name="Ito Y."/>
            <person name="Ito Y."/>
            <person name="Iwabuchi A."/>
            <person name="Kamiya K."/>
            <person name="Karasawa W."/>
            <person name="Kurita K."/>
            <person name="Katagiri S."/>
            <person name="Kikuta A."/>
            <person name="Kobayashi H."/>
            <person name="Kobayashi N."/>
            <person name="Machita K."/>
            <person name="Maehara T."/>
            <person name="Masukawa M."/>
            <person name="Mizubayashi T."/>
            <person name="Mukai Y."/>
            <person name="Nagasaki H."/>
            <person name="Nagata Y."/>
            <person name="Naito S."/>
            <person name="Nakashima M."/>
            <person name="Nakama Y."/>
            <person name="Nakamichi Y."/>
            <person name="Nakamura M."/>
            <person name="Meguro A."/>
            <person name="Negishi M."/>
            <person name="Ohta I."/>
            <person name="Ohta T."/>
            <person name="Okamoto M."/>
            <person name="Ono N."/>
            <person name="Saji S."/>
            <person name="Sakaguchi M."/>
            <person name="Sakai K."/>
            <person name="Shibata M."/>
            <person name="Shimokawa T."/>
            <person name="Song J."/>
            <person name="Takazaki Y."/>
            <person name="Terasawa K."/>
            <person name="Tsugane M."/>
            <person name="Tsuji K."/>
            <person name="Ueda S."/>
            <person name="Waki K."/>
            <person name="Yamagata H."/>
            <person name="Yamamoto M."/>
            <person name="Yamamoto S."/>
            <person name="Yamane H."/>
            <person name="Yoshiki S."/>
            <person name="Yoshihara R."/>
            <person name="Yukawa K."/>
            <person name="Zhong H."/>
            <person name="Yano M."/>
            <person name="Yuan Q."/>
            <person name="Ouyang S."/>
            <person name="Liu J."/>
            <person name="Jones K.M."/>
            <person name="Gansberger K."/>
            <person name="Moffat K."/>
            <person name="Hill J."/>
            <person name="Bera J."/>
            <person name="Fadrosh D."/>
            <person name="Jin S."/>
            <person name="Johri S."/>
            <person name="Kim M."/>
            <person name="Overton L."/>
            <person name="Reardon M."/>
            <person name="Tsitrin T."/>
            <person name="Vuong H."/>
            <person name="Weaver B."/>
            <person name="Ciecko A."/>
            <person name="Tallon L."/>
            <person name="Jackson J."/>
            <person name="Pai G."/>
            <person name="Aken S.V."/>
            <person name="Utterback T."/>
            <person name="Reidmuller S."/>
            <person name="Feldblyum T."/>
            <person name="Hsiao J."/>
            <person name="Zismann V."/>
            <person name="Iobst S."/>
            <person name="de Vazeille A.R."/>
            <person name="Buell C.R."/>
            <person name="Ying K."/>
            <person name="Li Y."/>
            <person name="Lu T."/>
            <person name="Huang Y."/>
            <person name="Zhao Q."/>
            <person name="Feng Q."/>
            <person name="Zhang L."/>
            <person name="Zhu J."/>
            <person name="Weng Q."/>
            <person name="Mu J."/>
            <person name="Lu Y."/>
            <person name="Fan D."/>
            <person name="Liu Y."/>
            <person name="Guan J."/>
            <person name="Zhang Y."/>
            <person name="Yu S."/>
            <person name="Liu X."/>
            <person name="Zhang Y."/>
            <person name="Hong G."/>
            <person name="Han B."/>
            <person name="Choisne N."/>
            <person name="Demange N."/>
            <person name="Orjeda G."/>
            <person name="Samain S."/>
            <person name="Cattolico L."/>
            <person name="Pelletier E."/>
            <person name="Couloux A."/>
            <person name="Segurens B."/>
            <person name="Wincker P."/>
            <person name="D'Hont A."/>
            <person name="Scarpelli C."/>
            <person name="Weissenbach J."/>
            <person name="Salanoubat M."/>
            <person name="Quetier F."/>
            <person name="Yu Y."/>
            <person name="Kim H.R."/>
            <person name="Rambo T."/>
            <person name="Currie J."/>
            <person name="Collura K."/>
            <person name="Luo M."/>
            <person name="Yang T."/>
            <person name="Ammiraju J.S.S."/>
            <person name="Engler F."/>
            <person name="Soderlund C."/>
            <person name="Wing R.A."/>
            <person name="Palmer L.E."/>
            <person name="de la Bastide M."/>
            <person name="Spiegel L."/>
            <person name="Nascimento L."/>
            <person name="Zutavern T."/>
            <person name="O'Shaughnessy A."/>
            <person name="Dike S."/>
            <person name="Dedhia N."/>
            <person name="Preston R."/>
            <person name="Balija V."/>
            <person name="McCombie W.R."/>
            <person name="Chow T."/>
            <person name="Chen H."/>
            <person name="Chung M."/>
            <person name="Chen C."/>
            <person name="Shaw J."/>
            <person name="Wu H."/>
            <person name="Hsiao K."/>
            <person name="Chao Y."/>
            <person name="Chu M."/>
            <person name="Cheng C."/>
            <person name="Hour A."/>
            <person name="Lee P."/>
            <person name="Lin S."/>
            <person name="Lin Y."/>
            <person name="Liou J."/>
            <person name="Liu S."/>
            <person name="Hsing Y."/>
            <person name="Raghuvanshi S."/>
            <person name="Mohanty A."/>
            <person name="Bharti A.K."/>
            <person name="Gaur A."/>
            <person name="Gupta V."/>
            <person name="Kumar D."/>
            <person name="Ravi V."/>
            <person name="Vij S."/>
            <person name="Kapur A."/>
            <person name="Khurana P."/>
            <person name="Khurana P."/>
            <person name="Khurana J.P."/>
            <person name="Tyagi A.K."/>
            <person name="Gaikwad K."/>
            <person name="Singh A."/>
            <person name="Dalal V."/>
            <person name="Srivastava S."/>
            <person name="Dixit A."/>
            <person name="Pal A.K."/>
            <person name="Ghazi I.A."/>
            <person name="Yadav M."/>
            <person name="Pandit A."/>
            <person name="Bhargava A."/>
            <person name="Sureshbabu K."/>
            <person name="Batra K."/>
            <person name="Sharma T.R."/>
            <person name="Mohapatra T."/>
            <person name="Singh N.K."/>
            <person name="Messing J."/>
            <person name="Nelson A.B."/>
            <person name="Fuks G."/>
            <person name="Kavchok S."/>
            <person name="Keizer G."/>
            <person name="Linton E."/>
            <person name="Llaca V."/>
            <person name="Song R."/>
            <person name="Tanyolac B."/>
            <person name="Young S."/>
            <person name="Ho-Il K."/>
            <person name="Hahn J.H."/>
            <person name="Sangsakoo G."/>
            <person name="Vanavichit A."/>
            <person name="de Mattos Luiz.A.T."/>
            <person name="Zimmer P.D."/>
            <person name="Malone G."/>
            <person name="Dellagostin O."/>
            <person name="de Oliveira A.C."/>
            <person name="Bevan M."/>
            <person name="Bancroft I."/>
            <person name="Minx P."/>
            <person name="Cordum H."/>
            <person name="Wilson R."/>
            <person name="Cheng Z."/>
            <person name="Jin W."/>
            <person name="Jiang J."/>
            <person name="Leong S.A."/>
            <person name="Iwama H."/>
            <person name="Gojobori T."/>
            <person name="Itoh T."/>
            <person name="Niimura Y."/>
            <person name="Fujii Y."/>
            <person name="Habara T."/>
            <person name="Sakai H."/>
            <person name="Sato Y."/>
            <person name="Wilson G."/>
            <person name="Kumar K."/>
            <person name="McCouch S."/>
            <person name="Juretic N."/>
            <person name="Hoen D."/>
            <person name="Wright S."/>
            <person name="Bruskiewich R."/>
            <person name="Bureau T."/>
            <person name="Miyao A."/>
            <person name="Hirochika H."/>
            <person name="Nishikawa T."/>
            <person name="Kadowaki K."/>
            <person name="Sugiura M."/>
            <person name="Burr B."/>
            <person name="Sasaki T."/>
        </authorList>
    </citation>
    <scope>NUCLEOTIDE SEQUENCE [LARGE SCALE GENOMIC DNA]</scope>
    <source>
        <strain evidence="3">cv. Nipponbare</strain>
    </source>
</reference>